<feature type="domain" description="UBA" evidence="7">
    <location>
        <begin position="336"/>
        <end position="377"/>
    </location>
</feature>
<dbReference type="Pfam" id="PF00240">
    <property type="entry name" value="ubiquitin"/>
    <property type="match status" value="1"/>
</dbReference>
<dbReference type="FunFam" id="1.10.8.10:FF:000003">
    <property type="entry name" value="UV excision repair protein RAD23 homolog"/>
    <property type="match status" value="1"/>
</dbReference>
<dbReference type="InterPro" id="IPR036353">
    <property type="entry name" value="XPC-bd_sf"/>
</dbReference>
<dbReference type="SUPFAM" id="SSF101238">
    <property type="entry name" value="XPC-binding domain"/>
    <property type="match status" value="1"/>
</dbReference>
<organism evidence="10">
    <name type="scientific">Schizophyllum commune (strain H4-8 / FGSC 9210)</name>
    <name type="common">Split gill fungus</name>
    <dbReference type="NCBI Taxonomy" id="578458"/>
    <lineage>
        <taxon>Eukaryota</taxon>
        <taxon>Fungi</taxon>
        <taxon>Dikarya</taxon>
        <taxon>Basidiomycota</taxon>
        <taxon>Agaricomycotina</taxon>
        <taxon>Agaricomycetes</taxon>
        <taxon>Agaricomycetidae</taxon>
        <taxon>Agaricales</taxon>
        <taxon>Schizophyllaceae</taxon>
        <taxon>Schizophyllum</taxon>
    </lineage>
</organism>
<evidence type="ECO:0000256" key="5">
    <source>
        <dbReference type="RuleBase" id="RU367049"/>
    </source>
</evidence>
<dbReference type="Proteomes" id="UP000007431">
    <property type="component" value="Unassembled WGS sequence"/>
</dbReference>
<gene>
    <name evidence="9" type="ORF">SCHCODRAFT_68753</name>
</gene>
<dbReference type="RefSeq" id="XP_003029965.1">
    <property type="nucleotide sequence ID" value="XM_003029919.1"/>
</dbReference>
<dbReference type="Pfam" id="PF00627">
    <property type="entry name" value="UBA"/>
    <property type="match status" value="2"/>
</dbReference>
<dbReference type="STRING" id="578458.D8Q8G6"/>
<dbReference type="InterPro" id="IPR015940">
    <property type="entry name" value="UBA"/>
</dbReference>
<dbReference type="FunFam" id="1.10.8.10:FF:000002">
    <property type="entry name" value="UV excision repair protein RAD23 homolog"/>
    <property type="match status" value="1"/>
</dbReference>
<evidence type="ECO:0000256" key="4">
    <source>
        <dbReference type="ARBA" id="ARBA00023242"/>
    </source>
</evidence>
<dbReference type="PROSITE" id="PS50053">
    <property type="entry name" value="UBIQUITIN_2"/>
    <property type="match status" value="1"/>
</dbReference>
<dbReference type="GO" id="GO:0006289">
    <property type="term" value="P:nucleotide-excision repair"/>
    <property type="evidence" value="ECO:0007669"/>
    <property type="project" value="UniProtKB-UniRule"/>
</dbReference>
<feature type="region of interest" description="Disordered" evidence="6">
    <location>
        <begin position="77"/>
        <end position="125"/>
    </location>
</feature>
<dbReference type="SUPFAM" id="SSF46934">
    <property type="entry name" value="UBA-like"/>
    <property type="match status" value="2"/>
</dbReference>
<dbReference type="PROSITE" id="PS50030">
    <property type="entry name" value="UBA"/>
    <property type="match status" value="2"/>
</dbReference>
<dbReference type="FunFam" id="3.10.20.90:FF:000254">
    <property type="entry name" value="UV excision repair protein Rad23"/>
    <property type="match status" value="1"/>
</dbReference>
<dbReference type="Gene3D" id="1.10.10.540">
    <property type="entry name" value="XPC-binding domain"/>
    <property type="match status" value="1"/>
</dbReference>
<evidence type="ECO:0000256" key="2">
    <source>
        <dbReference type="ARBA" id="ARBA00022763"/>
    </source>
</evidence>
<evidence type="ECO:0000256" key="3">
    <source>
        <dbReference type="ARBA" id="ARBA00023204"/>
    </source>
</evidence>
<comment type="subcellular location">
    <subcellularLocation>
        <location evidence="5">Nucleus</location>
    </subcellularLocation>
    <subcellularLocation>
        <location evidence="5">Cytoplasm</location>
    </subcellularLocation>
</comment>
<dbReference type="InterPro" id="IPR029071">
    <property type="entry name" value="Ubiquitin-like_domsf"/>
</dbReference>
<reference evidence="9 10" key="1">
    <citation type="journal article" date="2010" name="Nat. Biotechnol.">
        <title>Genome sequence of the model mushroom Schizophyllum commune.</title>
        <authorList>
            <person name="Ohm R.A."/>
            <person name="de Jong J.F."/>
            <person name="Lugones L.G."/>
            <person name="Aerts A."/>
            <person name="Kothe E."/>
            <person name="Stajich J.E."/>
            <person name="de Vries R.P."/>
            <person name="Record E."/>
            <person name="Levasseur A."/>
            <person name="Baker S.E."/>
            <person name="Bartholomew K.A."/>
            <person name="Coutinho P.M."/>
            <person name="Erdmann S."/>
            <person name="Fowler T.J."/>
            <person name="Gathman A.C."/>
            <person name="Lombard V."/>
            <person name="Henrissat B."/>
            <person name="Knabe N."/>
            <person name="Kuees U."/>
            <person name="Lilly W.W."/>
            <person name="Lindquist E."/>
            <person name="Lucas S."/>
            <person name="Magnuson J.K."/>
            <person name="Piumi F."/>
            <person name="Raudaskoski M."/>
            <person name="Salamov A."/>
            <person name="Schmutz J."/>
            <person name="Schwarze F.W.M.R."/>
            <person name="vanKuyk P.A."/>
            <person name="Horton J.S."/>
            <person name="Grigoriev I.V."/>
            <person name="Woesten H.A.B."/>
        </authorList>
    </citation>
    <scope>NUCLEOTIDE SEQUENCE [LARGE SCALE GENOMIC DNA]</scope>
    <source>
        <strain evidence="10">H4-8 / FGSC 9210</strain>
    </source>
</reference>
<evidence type="ECO:0000313" key="9">
    <source>
        <dbReference type="EMBL" id="EFI95062.1"/>
    </source>
</evidence>
<dbReference type="AlphaFoldDB" id="D8Q8G6"/>
<dbReference type="Gene3D" id="3.10.20.90">
    <property type="entry name" value="Phosphatidylinositol 3-kinase Catalytic Subunit, Chain A, domain 1"/>
    <property type="match status" value="1"/>
</dbReference>
<dbReference type="Gene3D" id="1.10.8.10">
    <property type="entry name" value="DNA helicase RuvA subunit, C-terminal domain"/>
    <property type="match status" value="2"/>
</dbReference>
<dbReference type="PRINTS" id="PR01839">
    <property type="entry name" value="RAD23PROTEIN"/>
</dbReference>
<dbReference type="InterPro" id="IPR000626">
    <property type="entry name" value="Ubiquitin-like_dom"/>
</dbReference>
<dbReference type="CDD" id="cd14280">
    <property type="entry name" value="UBA1_Rad23_like"/>
    <property type="match status" value="1"/>
</dbReference>
<dbReference type="InterPro" id="IPR006636">
    <property type="entry name" value="STI1_HS-bd"/>
</dbReference>
<keyword evidence="1" id="KW-0677">Repeat</keyword>
<evidence type="ECO:0000256" key="6">
    <source>
        <dbReference type="SAM" id="MobiDB-lite"/>
    </source>
</evidence>
<dbReference type="GO" id="GO:0031593">
    <property type="term" value="F:polyubiquitin modification-dependent protein binding"/>
    <property type="evidence" value="ECO:0007669"/>
    <property type="project" value="UniProtKB-UniRule"/>
</dbReference>
<keyword evidence="2 5" id="KW-0227">DNA damage</keyword>
<sequence length="383" mass="39508">MKITVKTTQQKVFQIDVEGPETVGVLKQKISDAHGHPVASQKIIYSGKILPDDKTIESCGIKEKDFLVLMVSKPKPTPAPAPAAAAPSTSTPAAAPASTPAQSTPAPAAAPAAAPAPQAATPAANAPAFGDMSSFVTGNVLQETVNNMTEMGFPREQVLRALRASFNNPDRAVEYLMNGIPAHLEAEAAGPARAAQPAQPVAGNAPAAAAPAAAPTSNAPQNLFQLAQQQQQSQAAGAGAGAGAGLGAGAGAAAPGLDLAALQSNPQIAQLRELVQQNPALVQPLVQQLAQSNPAIAQAIIQHPEAIMQLLGVDGDDFDGDDDMNPPPGTHVMHVTEEEQAAIQRLEAMGFPRQKVIEAYFACDKNEELAANYLFDNGFEDDD</sequence>
<dbReference type="EMBL" id="GL377308">
    <property type="protein sequence ID" value="EFI95062.1"/>
    <property type="molecule type" value="Genomic_DNA"/>
</dbReference>
<protein>
    <recommendedName>
        <fullName evidence="5">UV excision repair protein RAD23</fullName>
    </recommendedName>
</protein>
<dbReference type="HOGENOM" id="CLU_040364_0_0_1"/>
<dbReference type="GO" id="GO:0005829">
    <property type="term" value="C:cytosol"/>
    <property type="evidence" value="ECO:0007669"/>
    <property type="project" value="TreeGrafter"/>
</dbReference>
<dbReference type="Pfam" id="PF09280">
    <property type="entry name" value="XPC-binding"/>
    <property type="match status" value="1"/>
</dbReference>
<comment type="similarity">
    <text evidence="5">Belongs to the RAD23 family.</text>
</comment>
<dbReference type="FunCoup" id="D8Q8G6">
    <property type="interactions" value="600"/>
</dbReference>
<dbReference type="GO" id="GO:0005654">
    <property type="term" value="C:nucleoplasm"/>
    <property type="evidence" value="ECO:0007669"/>
    <property type="project" value="TreeGrafter"/>
</dbReference>
<dbReference type="SMART" id="SM00727">
    <property type="entry name" value="STI1"/>
    <property type="match status" value="1"/>
</dbReference>
<dbReference type="PANTHER" id="PTHR10621:SF0">
    <property type="entry name" value="UV EXCISION REPAIR PROTEIN RAD23"/>
    <property type="match status" value="1"/>
</dbReference>
<dbReference type="InterPro" id="IPR004806">
    <property type="entry name" value="Rad23"/>
</dbReference>
<proteinExistence type="inferred from homology"/>
<evidence type="ECO:0000259" key="8">
    <source>
        <dbReference type="PROSITE" id="PS50053"/>
    </source>
</evidence>
<dbReference type="GO" id="GO:0043130">
    <property type="term" value="F:ubiquitin binding"/>
    <property type="evidence" value="ECO:0007669"/>
    <property type="project" value="UniProtKB-UniRule"/>
</dbReference>
<feature type="domain" description="UBA" evidence="7">
    <location>
        <begin position="139"/>
        <end position="179"/>
    </location>
</feature>
<dbReference type="NCBIfam" id="TIGR00601">
    <property type="entry name" value="rad23"/>
    <property type="match status" value="1"/>
</dbReference>
<dbReference type="PANTHER" id="PTHR10621">
    <property type="entry name" value="UV EXCISION REPAIR PROTEIN RAD23"/>
    <property type="match status" value="1"/>
</dbReference>
<dbReference type="GO" id="GO:0003684">
    <property type="term" value="F:damaged DNA binding"/>
    <property type="evidence" value="ECO:0007669"/>
    <property type="project" value="UniProtKB-UniRule"/>
</dbReference>
<dbReference type="InterPro" id="IPR009060">
    <property type="entry name" value="UBA-like_sf"/>
</dbReference>
<keyword evidence="5" id="KW-0963">Cytoplasm</keyword>
<feature type="region of interest" description="Disordered" evidence="6">
    <location>
        <begin position="191"/>
        <end position="216"/>
    </location>
</feature>
<dbReference type="CDD" id="cd14281">
    <property type="entry name" value="UBA2_Rad23_like"/>
    <property type="match status" value="1"/>
</dbReference>
<feature type="domain" description="Ubiquitin-like" evidence="8">
    <location>
        <begin position="1"/>
        <end position="76"/>
    </location>
</feature>
<feature type="compositionally biased region" description="Low complexity" evidence="6">
    <location>
        <begin position="82"/>
        <end position="125"/>
    </location>
</feature>
<dbReference type="InParanoid" id="D8Q8G6"/>
<keyword evidence="3 5" id="KW-0234">DNA repair</keyword>
<evidence type="ECO:0000313" key="10">
    <source>
        <dbReference type="Proteomes" id="UP000007431"/>
    </source>
</evidence>
<dbReference type="OMA" id="PHMLEPI"/>
<dbReference type="VEuPathDB" id="FungiDB:SCHCODRAFT_01156828"/>
<dbReference type="GeneID" id="9591386"/>
<accession>D8Q8G6</accession>
<dbReference type="eggNOG" id="KOG0011">
    <property type="taxonomic scope" value="Eukaryota"/>
</dbReference>
<evidence type="ECO:0000259" key="7">
    <source>
        <dbReference type="PROSITE" id="PS50030"/>
    </source>
</evidence>
<dbReference type="SMART" id="SM00213">
    <property type="entry name" value="UBQ"/>
    <property type="match status" value="1"/>
</dbReference>
<dbReference type="CDD" id="cd01805">
    <property type="entry name" value="Ubl_Rad23"/>
    <property type="match status" value="1"/>
</dbReference>
<name>D8Q8G6_SCHCM</name>
<dbReference type="KEGG" id="scm:SCHCO_01156828"/>
<keyword evidence="4 5" id="KW-0539">Nucleus</keyword>
<dbReference type="SMART" id="SM00165">
    <property type="entry name" value="UBA"/>
    <property type="match status" value="2"/>
</dbReference>
<evidence type="ECO:0000256" key="1">
    <source>
        <dbReference type="ARBA" id="ARBA00022737"/>
    </source>
</evidence>
<dbReference type="OrthoDB" id="419317at2759"/>
<comment type="function">
    <text evidence="5">Multiubiquitin chain receptor involved in modulation of proteasomal degradation. Involved in nucleotide excision repair.</text>
</comment>
<dbReference type="SUPFAM" id="SSF54236">
    <property type="entry name" value="Ubiquitin-like"/>
    <property type="match status" value="1"/>
</dbReference>
<keyword evidence="10" id="KW-1185">Reference proteome</keyword>
<dbReference type="GO" id="GO:0043161">
    <property type="term" value="P:proteasome-mediated ubiquitin-dependent protein catabolic process"/>
    <property type="evidence" value="ECO:0007669"/>
    <property type="project" value="UniProtKB-UniRule"/>
</dbReference>
<dbReference type="InterPro" id="IPR015360">
    <property type="entry name" value="XPC-bd"/>
</dbReference>
<dbReference type="GO" id="GO:0070628">
    <property type="term" value="F:proteasome binding"/>
    <property type="evidence" value="ECO:0007669"/>
    <property type="project" value="TreeGrafter"/>
</dbReference>